<keyword evidence="1" id="KW-1133">Transmembrane helix</keyword>
<evidence type="ECO:0008006" key="4">
    <source>
        <dbReference type="Google" id="ProtNLM"/>
    </source>
</evidence>
<feature type="transmembrane region" description="Helical" evidence="1">
    <location>
        <begin position="39"/>
        <end position="63"/>
    </location>
</feature>
<sequence>MADTPRRSALLPISLTLFGIGLLAIIAIFALFATGRSNLPAWLNIAALLCPAGLIFGVLASIARARRDRG</sequence>
<evidence type="ECO:0000313" key="3">
    <source>
        <dbReference type="Proteomes" id="UP001596504"/>
    </source>
</evidence>
<keyword evidence="3" id="KW-1185">Reference proteome</keyword>
<name>A0ABW2LIP3_9PSEU</name>
<comment type="caution">
    <text evidence="2">The sequence shown here is derived from an EMBL/GenBank/DDBJ whole genome shotgun (WGS) entry which is preliminary data.</text>
</comment>
<evidence type="ECO:0000256" key="1">
    <source>
        <dbReference type="SAM" id="Phobius"/>
    </source>
</evidence>
<keyword evidence="1" id="KW-0812">Transmembrane</keyword>
<feature type="transmembrane region" description="Helical" evidence="1">
    <location>
        <begin position="9"/>
        <end position="33"/>
    </location>
</feature>
<dbReference type="EMBL" id="JBHTCJ010000003">
    <property type="protein sequence ID" value="MFC7341254.1"/>
    <property type="molecule type" value="Genomic_DNA"/>
</dbReference>
<proteinExistence type="predicted"/>
<reference evidence="3" key="1">
    <citation type="journal article" date="2019" name="Int. J. Syst. Evol. Microbiol.">
        <title>The Global Catalogue of Microorganisms (GCM) 10K type strain sequencing project: providing services to taxonomists for standard genome sequencing and annotation.</title>
        <authorList>
            <consortium name="The Broad Institute Genomics Platform"/>
            <consortium name="The Broad Institute Genome Sequencing Center for Infectious Disease"/>
            <person name="Wu L."/>
            <person name="Ma J."/>
        </authorList>
    </citation>
    <scope>NUCLEOTIDE SEQUENCE [LARGE SCALE GENOMIC DNA]</scope>
    <source>
        <strain evidence="3">WLHS5</strain>
    </source>
</reference>
<evidence type="ECO:0000313" key="2">
    <source>
        <dbReference type="EMBL" id="MFC7341254.1"/>
    </source>
</evidence>
<organism evidence="2 3">
    <name type="scientific">Saccharopolyspora griseoalba</name>
    <dbReference type="NCBI Taxonomy" id="1431848"/>
    <lineage>
        <taxon>Bacteria</taxon>
        <taxon>Bacillati</taxon>
        <taxon>Actinomycetota</taxon>
        <taxon>Actinomycetes</taxon>
        <taxon>Pseudonocardiales</taxon>
        <taxon>Pseudonocardiaceae</taxon>
        <taxon>Saccharopolyspora</taxon>
    </lineage>
</organism>
<protein>
    <recommendedName>
        <fullName evidence="4">DUF2530 domain-containing protein</fullName>
    </recommendedName>
</protein>
<keyword evidence="1" id="KW-0472">Membrane</keyword>
<gene>
    <name evidence="2" type="ORF">ACFQRI_07495</name>
</gene>
<accession>A0ABW2LIP3</accession>
<dbReference type="RefSeq" id="WP_380665925.1">
    <property type="nucleotide sequence ID" value="NZ_JBHTCJ010000003.1"/>
</dbReference>
<dbReference type="Proteomes" id="UP001596504">
    <property type="component" value="Unassembled WGS sequence"/>
</dbReference>